<proteinExistence type="predicted"/>
<reference evidence="2 3" key="1">
    <citation type="submission" date="2019-01" db="EMBL/GenBank/DDBJ databases">
        <title>Flavobacterium sp. nov.,isolated from freshwater.</title>
        <authorList>
            <person name="Zhang R."/>
            <person name="Du Z.-J."/>
        </authorList>
    </citation>
    <scope>NUCLEOTIDE SEQUENCE [LARGE SCALE GENOMIC DNA]</scope>
    <source>
        <strain evidence="2 3">1E403</strain>
    </source>
</reference>
<organism evidence="2 3">
    <name type="scientific">Flavobacterium cerinum</name>
    <dbReference type="NCBI Taxonomy" id="2502784"/>
    <lineage>
        <taxon>Bacteria</taxon>
        <taxon>Pseudomonadati</taxon>
        <taxon>Bacteroidota</taxon>
        <taxon>Flavobacteriia</taxon>
        <taxon>Flavobacteriales</taxon>
        <taxon>Flavobacteriaceae</taxon>
        <taxon>Flavobacterium</taxon>
    </lineage>
</organism>
<keyword evidence="3" id="KW-1185">Reference proteome</keyword>
<keyword evidence="1" id="KW-0175">Coiled coil</keyword>
<comment type="caution">
    <text evidence="2">The sequence shown here is derived from an EMBL/GenBank/DDBJ whole genome shotgun (WGS) entry which is preliminary data.</text>
</comment>
<evidence type="ECO:0000256" key="1">
    <source>
        <dbReference type="SAM" id="Coils"/>
    </source>
</evidence>
<evidence type="ECO:0000313" key="2">
    <source>
        <dbReference type="EMBL" id="RWX02219.1"/>
    </source>
</evidence>
<feature type="coiled-coil region" evidence="1">
    <location>
        <begin position="23"/>
        <end position="50"/>
    </location>
</feature>
<protein>
    <submittedName>
        <fullName evidence="2">Uncharacterized protein</fullName>
    </submittedName>
</protein>
<dbReference type="Proteomes" id="UP000287527">
    <property type="component" value="Unassembled WGS sequence"/>
</dbReference>
<dbReference type="AlphaFoldDB" id="A0A444HD69"/>
<gene>
    <name evidence="2" type="ORF">EPI11_03105</name>
</gene>
<accession>A0A444HD69</accession>
<dbReference type="EMBL" id="SBII01000002">
    <property type="protein sequence ID" value="RWX02219.1"/>
    <property type="molecule type" value="Genomic_DNA"/>
</dbReference>
<dbReference type="RefSeq" id="WP_128388497.1">
    <property type="nucleotide sequence ID" value="NZ_SBII01000002.1"/>
</dbReference>
<name>A0A444HD69_9FLAO</name>
<dbReference type="OrthoDB" id="1854551at2"/>
<evidence type="ECO:0000313" key="3">
    <source>
        <dbReference type="Proteomes" id="UP000287527"/>
    </source>
</evidence>
<sequence>MSYTKLNNEIERYYKQNNMSFGYNALTTTKEEQEERLKTYNQTRDIIVKKWIDEGKYKELISSAHGRWFPYDEFTKPLAEFFIKEGLISQLKFLCEKEIRLKIEDTLKCVKNVEENFPTVTKEEMTTYNLEVYLEGKSYHPIGELSKWRAKSLKLLDNYIELLKNTSETAYLETIEDIRKKVSMMTIKKNDLKFIKHKI</sequence>